<name>A0A4V6IL00_9BACT</name>
<dbReference type="GO" id="GO:0015271">
    <property type="term" value="F:outward rectifier potassium channel activity"/>
    <property type="evidence" value="ECO:0007669"/>
    <property type="project" value="TreeGrafter"/>
</dbReference>
<evidence type="ECO:0000259" key="9">
    <source>
        <dbReference type="Pfam" id="PF07885"/>
    </source>
</evidence>
<protein>
    <submittedName>
        <fullName evidence="10">Potassium channel domain</fullName>
    </submittedName>
</protein>
<dbReference type="InterPro" id="IPR003280">
    <property type="entry name" value="2pore_dom_K_chnl"/>
</dbReference>
<keyword evidence="7 10" id="KW-0407">Ion channel</keyword>
<dbReference type="PANTHER" id="PTHR11003:SF334">
    <property type="entry name" value="FI03418P"/>
    <property type="match status" value="1"/>
</dbReference>
<evidence type="ECO:0000256" key="7">
    <source>
        <dbReference type="ARBA" id="ARBA00023303"/>
    </source>
</evidence>
<evidence type="ECO:0000256" key="3">
    <source>
        <dbReference type="ARBA" id="ARBA00022692"/>
    </source>
</evidence>
<keyword evidence="4 8" id="KW-1133">Transmembrane helix</keyword>
<keyword evidence="11" id="KW-1185">Reference proteome</keyword>
<proteinExistence type="predicted"/>
<keyword evidence="3 8" id="KW-0812">Transmembrane</keyword>
<evidence type="ECO:0000256" key="8">
    <source>
        <dbReference type="SAM" id="Phobius"/>
    </source>
</evidence>
<dbReference type="RefSeq" id="WP_180137331.1">
    <property type="nucleotide sequence ID" value="NZ_CAADHO010000001.1"/>
</dbReference>
<evidence type="ECO:0000313" key="11">
    <source>
        <dbReference type="Proteomes" id="UP000507962"/>
    </source>
</evidence>
<feature type="domain" description="Potassium channel" evidence="9">
    <location>
        <begin position="24"/>
        <end position="91"/>
    </location>
</feature>
<dbReference type="InterPro" id="IPR013099">
    <property type="entry name" value="K_chnl_dom"/>
</dbReference>
<evidence type="ECO:0000313" key="10">
    <source>
        <dbReference type="EMBL" id="VFQ43148.1"/>
    </source>
</evidence>
<dbReference type="GO" id="GO:0030322">
    <property type="term" value="P:stabilization of membrane potential"/>
    <property type="evidence" value="ECO:0007669"/>
    <property type="project" value="TreeGrafter"/>
</dbReference>
<dbReference type="GO" id="GO:0005886">
    <property type="term" value="C:plasma membrane"/>
    <property type="evidence" value="ECO:0007669"/>
    <property type="project" value="TreeGrafter"/>
</dbReference>
<evidence type="ECO:0000256" key="2">
    <source>
        <dbReference type="ARBA" id="ARBA00022448"/>
    </source>
</evidence>
<reference evidence="10 11" key="1">
    <citation type="submission" date="2019-03" db="EMBL/GenBank/DDBJ databases">
        <authorList>
            <person name="Nijsse B."/>
        </authorList>
    </citation>
    <scope>NUCLEOTIDE SEQUENCE [LARGE SCALE GENOMIC DNA]</scope>
    <source>
        <strain evidence="10">Desulfoluna butyratoxydans MSL71</strain>
    </source>
</reference>
<evidence type="ECO:0000256" key="1">
    <source>
        <dbReference type="ARBA" id="ARBA00004141"/>
    </source>
</evidence>
<keyword evidence="6 8" id="KW-0472">Membrane</keyword>
<evidence type="ECO:0000256" key="5">
    <source>
        <dbReference type="ARBA" id="ARBA00023065"/>
    </source>
</evidence>
<dbReference type="PRINTS" id="PR01333">
    <property type="entry name" value="2POREKCHANEL"/>
</dbReference>
<dbReference type="Proteomes" id="UP000507962">
    <property type="component" value="Unassembled WGS sequence"/>
</dbReference>
<dbReference type="PANTHER" id="PTHR11003">
    <property type="entry name" value="POTASSIUM CHANNEL, SUBFAMILY K"/>
    <property type="match status" value="1"/>
</dbReference>
<keyword evidence="5" id="KW-0406">Ion transport</keyword>
<dbReference type="GO" id="GO:0022841">
    <property type="term" value="F:potassium ion leak channel activity"/>
    <property type="evidence" value="ECO:0007669"/>
    <property type="project" value="TreeGrafter"/>
</dbReference>
<sequence>MDFTLTFIRFLFWALYLAAPLMVFLLLVIVALGQWVGRLEKWARFDTLYWTFITATTVGYGDMRPVRKGSRVLSVLIALTGLMFTGILVALALHSATLAFGEHVDMGVIKEIKQQL</sequence>
<feature type="transmembrane region" description="Helical" evidence="8">
    <location>
        <begin position="72"/>
        <end position="93"/>
    </location>
</feature>
<dbReference type="Gene3D" id="1.10.287.70">
    <property type="match status" value="1"/>
</dbReference>
<evidence type="ECO:0000256" key="6">
    <source>
        <dbReference type="ARBA" id="ARBA00023136"/>
    </source>
</evidence>
<dbReference type="SUPFAM" id="SSF81324">
    <property type="entry name" value="Voltage-gated potassium channels"/>
    <property type="match status" value="1"/>
</dbReference>
<comment type="subcellular location">
    <subcellularLocation>
        <location evidence="1">Membrane</location>
        <topology evidence="1">Multi-pass membrane protein</topology>
    </subcellularLocation>
</comment>
<dbReference type="EMBL" id="CAADHO010000001">
    <property type="protein sequence ID" value="VFQ43148.1"/>
    <property type="molecule type" value="Genomic_DNA"/>
</dbReference>
<dbReference type="AlphaFoldDB" id="A0A4V6IL00"/>
<evidence type="ECO:0000256" key="4">
    <source>
        <dbReference type="ARBA" id="ARBA00022989"/>
    </source>
</evidence>
<organism evidence="10 11">
    <name type="scientific">Desulfoluna butyratoxydans</name>
    <dbReference type="NCBI Taxonomy" id="231438"/>
    <lineage>
        <taxon>Bacteria</taxon>
        <taxon>Pseudomonadati</taxon>
        <taxon>Thermodesulfobacteriota</taxon>
        <taxon>Desulfobacteria</taxon>
        <taxon>Desulfobacterales</taxon>
        <taxon>Desulfolunaceae</taxon>
        <taxon>Desulfoluna</taxon>
    </lineage>
</organism>
<accession>A0A4V6IL00</accession>
<dbReference type="Pfam" id="PF07885">
    <property type="entry name" value="Ion_trans_2"/>
    <property type="match status" value="1"/>
</dbReference>
<keyword evidence="2" id="KW-0813">Transport</keyword>
<feature type="transmembrane region" description="Helical" evidence="8">
    <location>
        <begin position="12"/>
        <end position="36"/>
    </location>
</feature>
<gene>
    <name evidence="10" type="ORF">MSL71_7760</name>
</gene>